<evidence type="ECO:0000313" key="1">
    <source>
        <dbReference type="EMBL" id="KAE8163782.1"/>
    </source>
</evidence>
<organism evidence="1 2">
    <name type="scientific">Aspergillus tamarii</name>
    <dbReference type="NCBI Taxonomy" id="41984"/>
    <lineage>
        <taxon>Eukaryota</taxon>
        <taxon>Fungi</taxon>
        <taxon>Dikarya</taxon>
        <taxon>Ascomycota</taxon>
        <taxon>Pezizomycotina</taxon>
        <taxon>Eurotiomycetes</taxon>
        <taxon>Eurotiomycetidae</taxon>
        <taxon>Eurotiales</taxon>
        <taxon>Aspergillaceae</taxon>
        <taxon>Aspergillus</taxon>
        <taxon>Aspergillus subgen. Circumdati</taxon>
    </lineage>
</organism>
<dbReference type="AlphaFoldDB" id="A0A5N6UYK3"/>
<evidence type="ECO:0000313" key="2">
    <source>
        <dbReference type="Proteomes" id="UP000326950"/>
    </source>
</evidence>
<name>A0A5N6UYK3_ASPTM</name>
<dbReference type="InterPro" id="IPR043504">
    <property type="entry name" value="Peptidase_S1_PA_chymotrypsin"/>
</dbReference>
<dbReference type="Proteomes" id="UP000326950">
    <property type="component" value="Unassembled WGS sequence"/>
</dbReference>
<dbReference type="Gene3D" id="2.40.10.10">
    <property type="entry name" value="Trypsin-like serine proteases"/>
    <property type="match status" value="1"/>
</dbReference>
<reference evidence="1 2" key="1">
    <citation type="submission" date="2019-04" db="EMBL/GenBank/DDBJ databases">
        <title>Friends and foes A comparative genomics study of 23 Aspergillus species from section Flavi.</title>
        <authorList>
            <consortium name="DOE Joint Genome Institute"/>
            <person name="Kjaerbolling I."/>
            <person name="Vesth T."/>
            <person name="Frisvad J.C."/>
            <person name="Nybo J.L."/>
            <person name="Theobald S."/>
            <person name="Kildgaard S."/>
            <person name="Isbrandt T."/>
            <person name="Kuo A."/>
            <person name="Sato A."/>
            <person name="Lyhne E.K."/>
            <person name="Kogle M.E."/>
            <person name="Wiebenga A."/>
            <person name="Kun R.S."/>
            <person name="Lubbers R.J."/>
            <person name="Makela M.R."/>
            <person name="Barry K."/>
            <person name="Chovatia M."/>
            <person name="Clum A."/>
            <person name="Daum C."/>
            <person name="Haridas S."/>
            <person name="He G."/>
            <person name="LaButti K."/>
            <person name="Lipzen A."/>
            <person name="Mondo S."/>
            <person name="Riley R."/>
            <person name="Salamov A."/>
            <person name="Simmons B.A."/>
            <person name="Magnuson J.K."/>
            <person name="Henrissat B."/>
            <person name="Mortensen U.H."/>
            <person name="Larsen T.O."/>
            <person name="Devries R.P."/>
            <person name="Grigoriev I.V."/>
            <person name="Machida M."/>
            <person name="Baker S.E."/>
            <person name="Andersen M.R."/>
        </authorList>
    </citation>
    <scope>NUCLEOTIDE SEQUENCE [LARGE SCALE GENOMIC DNA]</scope>
    <source>
        <strain evidence="1 2">CBS 117626</strain>
    </source>
</reference>
<sequence>MAFDSSGITPDGNLGSFGSAFYVNIPGATYNGEPVDVILTAGHNLVQESKKLTENLKIRLPSQELYNIEPKSGAVKVCPAYIEKRVVKNDWGAILIPKGAARANKEDYGFEFNLFYALEGREEQDPIRQLSKSNMYVGGYTSRAQPGHPQLSTLKDMVPSKFRLKYKTDTEQGVSGSPIWGISEKSFTVVGIHTRNDLSTGKGVRLSFDILQQVFEWTKVGYYSRVLRANDRPYFKEGLYLRFTDYADFGLVHLGKDGLNTSFDILPAVSITGEDLQFVFRFIQPAEWSEKRTMLWVHWEPDRNRATLSPTLHPHCLVTIKRNGTQDSLDSPFHLATVEKNMILCLESTNIRHHDHYYGTIESAGLYFEKNSKKENKVLFEKPDA</sequence>
<dbReference type="SUPFAM" id="SSF50494">
    <property type="entry name" value="Trypsin-like serine proteases"/>
    <property type="match status" value="1"/>
</dbReference>
<dbReference type="EMBL" id="ML738614">
    <property type="protein sequence ID" value="KAE8163782.1"/>
    <property type="molecule type" value="Genomic_DNA"/>
</dbReference>
<keyword evidence="2" id="KW-1185">Reference proteome</keyword>
<gene>
    <name evidence="1" type="ORF">BDV40DRAFT_299125</name>
</gene>
<accession>A0A5N6UYK3</accession>
<dbReference type="InterPro" id="IPR009003">
    <property type="entry name" value="Peptidase_S1_PA"/>
</dbReference>
<evidence type="ECO:0008006" key="3">
    <source>
        <dbReference type="Google" id="ProtNLM"/>
    </source>
</evidence>
<dbReference type="OrthoDB" id="5367135at2759"/>
<protein>
    <recommendedName>
        <fullName evidence="3">Serine protease</fullName>
    </recommendedName>
</protein>
<proteinExistence type="predicted"/>